<accession>K1U0J4</accession>
<protein>
    <submittedName>
        <fullName evidence="1">ATP-dependent DNA helicase RecG</fullName>
    </submittedName>
</protein>
<keyword evidence="1" id="KW-0378">Hydrolase</keyword>
<dbReference type="GO" id="GO:0004386">
    <property type="term" value="F:helicase activity"/>
    <property type="evidence" value="ECO:0007669"/>
    <property type="project" value="UniProtKB-KW"/>
</dbReference>
<sequence>HAIEKMMNTVVQQLREPLPETLSPAILAEHHLMPLTEALVNIHFPANPDLLRKAQYRLKFEELFLRTVEYPEVCKRPSAEISRLYF</sequence>
<keyword evidence="1" id="KW-0347">Helicase</keyword>
<comment type="caution">
    <text evidence="1">The sequence shown here is derived from an EMBL/GenBank/DDBJ whole genome shotgun (WGS) entry which is preliminary data.</text>
</comment>
<evidence type="ECO:0000313" key="1">
    <source>
        <dbReference type="EMBL" id="EKC73414.1"/>
    </source>
</evidence>
<reference evidence="1" key="1">
    <citation type="journal article" date="2013" name="Environ. Microbiol.">
        <title>Microbiota from the distal guts of lean and obese adolescents exhibit partial functional redundancy besides clear differences in community structure.</title>
        <authorList>
            <person name="Ferrer M."/>
            <person name="Ruiz A."/>
            <person name="Lanza F."/>
            <person name="Haange S.B."/>
            <person name="Oberbach A."/>
            <person name="Till H."/>
            <person name="Bargiela R."/>
            <person name="Campoy C."/>
            <person name="Segura M.T."/>
            <person name="Richter M."/>
            <person name="von Bergen M."/>
            <person name="Seifert J."/>
            <person name="Suarez A."/>
        </authorList>
    </citation>
    <scope>NUCLEOTIDE SEQUENCE</scope>
</reference>
<feature type="non-terminal residue" evidence="1">
    <location>
        <position position="1"/>
    </location>
</feature>
<dbReference type="AlphaFoldDB" id="K1U0J4"/>
<keyword evidence="1" id="KW-0067">ATP-binding</keyword>
<keyword evidence="1" id="KW-0547">Nucleotide-binding</keyword>
<organism evidence="1">
    <name type="scientific">human gut metagenome</name>
    <dbReference type="NCBI Taxonomy" id="408170"/>
    <lineage>
        <taxon>unclassified sequences</taxon>
        <taxon>metagenomes</taxon>
        <taxon>organismal metagenomes</taxon>
    </lineage>
</organism>
<name>K1U0J4_9ZZZZ</name>
<dbReference type="EMBL" id="AJWY01004078">
    <property type="protein sequence ID" value="EKC73414.1"/>
    <property type="molecule type" value="Genomic_DNA"/>
</dbReference>
<gene>
    <name evidence="1" type="ORF">LEA_06241</name>
</gene>
<proteinExistence type="predicted"/>